<dbReference type="InterPro" id="IPR020568">
    <property type="entry name" value="Ribosomal_Su5_D2-typ_SF"/>
</dbReference>
<keyword evidence="1" id="KW-1133">Transmembrane helix</keyword>
<name>A0ABW4BAL8_9LACO</name>
<accession>A0ABW4BAL8</accession>
<dbReference type="SUPFAM" id="SSF54211">
    <property type="entry name" value="Ribosomal protein S5 domain 2-like"/>
    <property type="match status" value="1"/>
</dbReference>
<evidence type="ECO:0000256" key="1">
    <source>
        <dbReference type="SAM" id="Phobius"/>
    </source>
</evidence>
<dbReference type="InterPro" id="IPR027065">
    <property type="entry name" value="Lon_Prtase"/>
</dbReference>
<evidence type="ECO:0000313" key="3">
    <source>
        <dbReference type="EMBL" id="MFD1392482.1"/>
    </source>
</evidence>
<dbReference type="Proteomes" id="UP001597249">
    <property type="component" value="Unassembled WGS sequence"/>
</dbReference>
<gene>
    <name evidence="3" type="ORF">ACFQ3L_02620</name>
</gene>
<dbReference type="RefSeq" id="WP_125586659.1">
    <property type="nucleotide sequence ID" value="NZ_JBHTMO010000005.1"/>
</dbReference>
<dbReference type="Pfam" id="PF05362">
    <property type="entry name" value="Lon_C"/>
    <property type="match status" value="1"/>
</dbReference>
<dbReference type="InterPro" id="IPR008269">
    <property type="entry name" value="Lon_proteolytic"/>
</dbReference>
<dbReference type="EC" id="3.4.21.-" evidence="3"/>
<organism evidence="3 4">
    <name type="scientific">Lacticaseibacillus jixianensis</name>
    <dbReference type="NCBI Taxonomy" id="2486012"/>
    <lineage>
        <taxon>Bacteria</taxon>
        <taxon>Bacillati</taxon>
        <taxon>Bacillota</taxon>
        <taxon>Bacilli</taxon>
        <taxon>Lactobacillales</taxon>
        <taxon>Lactobacillaceae</taxon>
        <taxon>Lacticaseibacillus</taxon>
    </lineage>
</organism>
<evidence type="ECO:0000259" key="2">
    <source>
        <dbReference type="Pfam" id="PF05362"/>
    </source>
</evidence>
<comment type="caution">
    <text evidence="3">The sequence shown here is derived from an EMBL/GenBank/DDBJ whole genome shotgun (WGS) entry which is preliminary data.</text>
</comment>
<dbReference type="GO" id="GO:0006508">
    <property type="term" value="P:proteolysis"/>
    <property type="evidence" value="ECO:0007669"/>
    <property type="project" value="UniProtKB-KW"/>
</dbReference>
<dbReference type="PANTHER" id="PTHR10046">
    <property type="entry name" value="ATP DEPENDENT LON PROTEASE FAMILY MEMBER"/>
    <property type="match status" value="1"/>
</dbReference>
<dbReference type="NCBIfam" id="NF041438">
    <property type="entry name" value="SepM_fam_S16"/>
    <property type="match status" value="1"/>
</dbReference>
<dbReference type="GO" id="GO:0008233">
    <property type="term" value="F:peptidase activity"/>
    <property type="evidence" value="ECO:0007669"/>
    <property type="project" value="UniProtKB-KW"/>
</dbReference>
<dbReference type="InterPro" id="IPR014721">
    <property type="entry name" value="Ribsml_uS5_D2-typ_fold_subgr"/>
</dbReference>
<feature type="transmembrane region" description="Helical" evidence="1">
    <location>
        <begin position="12"/>
        <end position="34"/>
    </location>
</feature>
<keyword evidence="3" id="KW-0378">Hydrolase</keyword>
<reference evidence="4" key="1">
    <citation type="journal article" date="2019" name="Int. J. Syst. Evol. Microbiol.">
        <title>The Global Catalogue of Microorganisms (GCM) 10K type strain sequencing project: providing services to taxonomists for standard genome sequencing and annotation.</title>
        <authorList>
            <consortium name="The Broad Institute Genomics Platform"/>
            <consortium name="The Broad Institute Genome Sequencing Center for Infectious Disease"/>
            <person name="Wu L."/>
            <person name="Ma J."/>
        </authorList>
    </citation>
    <scope>NUCLEOTIDE SEQUENCE [LARGE SCALE GENOMIC DNA]</scope>
    <source>
        <strain evidence="4">CCM 8911</strain>
    </source>
</reference>
<protein>
    <submittedName>
        <fullName evidence="3">SepM family pheromone-processing serine protease</fullName>
        <ecNumber evidence="3">3.4.21.-</ecNumber>
    </submittedName>
</protein>
<feature type="domain" description="Lon proteolytic" evidence="2">
    <location>
        <begin position="238"/>
        <end position="304"/>
    </location>
</feature>
<dbReference type="EMBL" id="JBHTMO010000005">
    <property type="protein sequence ID" value="MFD1392482.1"/>
    <property type="molecule type" value="Genomic_DNA"/>
</dbReference>
<keyword evidence="1" id="KW-0812">Transmembrane</keyword>
<dbReference type="Gene3D" id="3.30.230.10">
    <property type="match status" value="1"/>
</dbReference>
<dbReference type="SUPFAM" id="SSF50156">
    <property type="entry name" value="PDZ domain-like"/>
    <property type="match status" value="1"/>
</dbReference>
<sequence>MKRINRPRHRWSKLVALLIGVILLGVLIFGLFTYRTNYYAEEPGIPVPAKAYVTVSGERDRQPGTFLLMTVHTRGPLTLAQALQAKMQPYTELFQQKKAEWRAEQMGNWIDAQMATASAEQAAFKLAKKPVSAQYMGLWVRSVAKNSPFHGLLQAGDTITQVDGKHYATAKAYLQAMRAHQDGAGMTLSGVQVAEPNPITVNIKVSRSGAAHDFGLGYGDHVTAATSPNVAIDTGNIGGPSIGLICALQVYEEITGKQLRHGQQIAGTGTIDAEGKVGAIGAVDKKVAAAVKKGAKVFLVPDAPATKALLKADPGYINNATLAKRTAKALKTKMKIVPVKSLREAVDYLQTHQVN</sequence>
<dbReference type="InterPro" id="IPR036034">
    <property type="entry name" value="PDZ_sf"/>
</dbReference>
<proteinExistence type="predicted"/>
<keyword evidence="3" id="KW-0645">Protease</keyword>
<evidence type="ECO:0000313" key="4">
    <source>
        <dbReference type="Proteomes" id="UP001597249"/>
    </source>
</evidence>
<keyword evidence="4" id="KW-1185">Reference proteome</keyword>
<keyword evidence="1" id="KW-0472">Membrane</keyword>
<dbReference type="Gene3D" id="2.30.42.10">
    <property type="match status" value="1"/>
</dbReference>